<proteinExistence type="predicted"/>
<dbReference type="InterPro" id="IPR006145">
    <property type="entry name" value="PsdUridine_synth_RsuA/RluA"/>
</dbReference>
<feature type="compositionally biased region" description="Basic and acidic residues" evidence="1">
    <location>
        <begin position="10"/>
        <end position="34"/>
    </location>
</feature>
<dbReference type="InParanoid" id="E3M1U4"/>
<name>E3M1U4_CAERE</name>
<evidence type="ECO:0000313" key="3">
    <source>
        <dbReference type="EMBL" id="EFO88760.1"/>
    </source>
</evidence>
<dbReference type="CDD" id="cd02557">
    <property type="entry name" value="PseudoU_synth_ScRIB2"/>
    <property type="match status" value="1"/>
</dbReference>
<feature type="domain" description="Pseudouridine synthase RsuA/RluA-like" evidence="2">
    <location>
        <begin position="133"/>
        <end position="278"/>
    </location>
</feature>
<dbReference type="SUPFAM" id="SSF55120">
    <property type="entry name" value="Pseudouridine synthase"/>
    <property type="match status" value="1"/>
</dbReference>
<feature type="region of interest" description="Disordered" evidence="1">
    <location>
        <begin position="1"/>
        <end position="49"/>
    </location>
</feature>
<dbReference type="OrthoDB" id="424794at2759"/>
<dbReference type="PROSITE" id="PS01129">
    <property type="entry name" value="PSI_RLU"/>
    <property type="match status" value="1"/>
</dbReference>
<dbReference type="AlphaFoldDB" id="E3M1U4"/>
<dbReference type="FunCoup" id="E3M1U4">
    <property type="interactions" value="2280"/>
</dbReference>
<dbReference type="GO" id="GO:0003723">
    <property type="term" value="F:RNA binding"/>
    <property type="evidence" value="ECO:0007669"/>
    <property type="project" value="InterPro"/>
</dbReference>
<organism evidence="4">
    <name type="scientific">Caenorhabditis remanei</name>
    <name type="common">Caenorhabditis vulgaris</name>
    <dbReference type="NCBI Taxonomy" id="31234"/>
    <lineage>
        <taxon>Eukaryota</taxon>
        <taxon>Metazoa</taxon>
        <taxon>Ecdysozoa</taxon>
        <taxon>Nematoda</taxon>
        <taxon>Chromadorea</taxon>
        <taxon>Rhabditida</taxon>
        <taxon>Rhabditina</taxon>
        <taxon>Rhabditomorpha</taxon>
        <taxon>Rhabditoidea</taxon>
        <taxon>Rhabditidae</taxon>
        <taxon>Peloderinae</taxon>
        <taxon>Caenorhabditis</taxon>
    </lineage>
</organism>
<evidence type="ECO:0000259" key="2">
    <source>
        <dbReference type="Pfam" id="PF00849"/>
    </source>
</evidence>
<dbReference type="PANTHER" id="PTHR21600:SF40">
    <property type="entry name" value="PSEUDOURIDYLATE SYNTHASE RPUSD2"/>
    <property type="match status" value="1"/>
</dbReference>
<evidence type="ECO:0000313" key="4">
    <source>
        <dbReference type="Proteomes" id="UP000008281"/>
    </source>
</evidence>
<dbReference type="InterPro" id="IPR006224">
    <property type="entry name" value="PsdUridine_synth_RluA-like_CS"/>
</dbReference>
<dbReference type="InterPro" id="IPR050188">
    <property type="entry name" value="RluA_PseudoU_synthase"/>
</dbReference>
<dbReference type="HOGENOM" id="CLU_016902_12_5_1"/>
<dbReference type="GO" id="GO:0009982">
    <property type="term" value="F:pseudouridine synthase activity"/>
    <property type="evidence" value="ECO:0007669"/>
    <property type="project" value="InterPro"/>
</dbReference>
<dbReference type="EMBL" id="DS268421">
    <property type="protein sequence ID" value="EFO88760.1"/>
    <property type="molecule type" value="Genomic_DNA"/>
</dbReference>
<dbReference type="Proteomes" id="UP000008281">
    <property type="component" value="Unassembled WGS sequence"/>
</dbReference>
<accession>E3M1U4</accession>
<dbReference type="GO" id="GO:0000455">
    <property type="term" value="P:enzyme-directed rRNA pseudouridine synthesis"/>
    <property type="evidence" value="ECO:0007669"/>
    <property type="project" value="TreeGrafter"/>
</dbReference>
<dbReference type="Pfam" id="PF00849">
    <property type="entry name" value="PseudoU_synth_2"/>
    <property type="match status" value="1"/>
</dbReference>
<evidence type="ECO:0000256" key="1">
    <source>
        <dbReference type="SAM" id="MobiDB-lite"/>
    </source>
</evidence>
<dbReference type="Gene3D" id="3.30.2350.10">
    <property type="entry name" value="Pseudouridine synthase"/>
    <property type="match status" value="1"/>
</dbReference>
<dbReference type="InterPro" id="IPR020103">
    <property type="entry name" value="PsdUridine_synth_cat_dom_sf"/>
</dbReference>
<sequence length="426" mass="49033">MPTTADSTETVEKQNTEKSTESTGKAEKRKRAENVDFTGSKKKKWEDPNKKVDPLEELPMNIPFKIVDGVRHLSPYWACYRTRTKGRWIGRKMVEVFSGEFLSTNRNYAKIACKMGRIYVRDLPIRIISDTDDLLVIEKPPSLPVHTCGQYAIHTVLGQLRVNEGITGLRVLHRLDRATSGVLLFAKNYETDLEFKTTLKQGEWSKEYICKVDGVFPDEEQLCDQPIGPLVISMGIQCVRPDGKEAKSRFKKLWSDGTHSVVQVHIETGRTHQIRVHSQFLGHPIVGDQLYNSTVWGSTKGKNAEYQKSFEEVAIEISGKKFQVFLSFQLCEDVRNTHKSENWHEKPNPEYEQRMEHLAADSTEITPETPGLTVDQRPEFDEICQKCNVESKKVPDNHYQLFLHCLKYETPKWCFKTELPEWAVQK</sequence>
<protein>
    <recommendedName>
        <fullName evidence="2">Pseudouridine synthase RsuA/RluA-like domain-containing protein</fullName>
    </recommendedName>
</protein>
<keyword evidence="4" id="KW-1185">Reference proteome</keyword>
<dbReference type="OMA" id="QTYCKGR"/>
<reference evidence="3" key="1">
    <citation type="submission" date="2007-07" db="EMBL/GenBank/DDBJ databases">
        <title>PCAP assembly of the Caenorhabditis remanei genome.</title>
        <authorList>
            <consortium name="The Caenorhabditis remanei Sequencing Consortium"/>
            <person name="Wilson R.K."/>
        </authorList>
    </citation>
    <scope>NUCLEOTIDE SEQUENCE [LARGE SCALE GENOMIC DNA]</scope>
    <source>
        <strain evidence="3">PB4641</strain>
    </source>
</reference>
<gene>
    <name evidence="3" type="ORF">CRE_06376</name>
</gene>
<dbReference type="eggNOG" id="KOG1919">
    <property type="taxonomic scope" value="Eukaryota"/>
</dbReference>
<dbReference type="FunFam" id="3.30.2350.10:FF:000033">
    <property type="entry name" value="Pseudouridine synthase"/>
    <property type="match status" value="1"/>
</dbReference>
<dbReference type="PANTHER" id="PTHR21600">
    <property type="entry name" value="MITOCHONDRIAL RNA PSEUDOURIDINE SYNTHASE"/>
    <property type="match status" value="1"/>
</dbReference>
<dbReference type="STRING" id="31234.E3M1U4"/>